<dbReference type="InParanoid" id="W4JNH7"/>
<organism evidence="1 2">
    <name type="scientific">Heterobasidion irregulare (strain TC 32-1)</name>
    <dbReference type="NCBI Taxonomy" id="747525"/>
    <lineage>
        <taxon>Eukaryota</taxon>
        <taxon>Fungi</taxon>
        <taxon>Dikarya</taxon>
        <taxon>Basidiomycota</taxon>
        <taxon>Agaricomycotina</taxon>
        <taxon>Agaricomycetes</taxon>
        <taxon>Russulales</taxon>
        <taxon>Bondarzewiaceae</taxon>
        <taxon>Heterobasidion</taxon>
        <taxon>Heterobasidion annosum species complex</taxon>
    </lineage>
</organism>
<dbReference type="RefSeq" id="XP_009553065.1">
    <property type="nucleotide sequence ID" value="XM_009554770.1"/>
</dbReference>
<dbReference type="GeneID" id="20678393"/>
<accession>W4JNH7</accession>
<sequence length="110" mass="11953">MKSHGAPSLRIKTILIGKNRKAATQALVDSGATGIFMHPRFVETHRIKTRKTPAPIPVNTVQNTEFKGGPITKFAELKLQVLGEQGGTHTESAKFYIAEIGKEDVILGTD</sequence>
<protein>
    <recommendedName>
        <fullName evidence="3">Peptidase A2 domain-containing protein</fullName>
    </recommendedName>
</protein>
<keyword evidence="2" id="KW-1185">Reference proteome</keyword>
<dbReference type="InterPro" id="IPR021109">
    <property type="entry name" value="Peptidase_aspartic_dom_sf"/>
</dbReference>
<dbReference type="EMBL" id="KI925467">
    <property type="protein sequence ID" value="ETW75034.1"/>
    <property type="molecule type" value="Genomic_DNA"/>
</dbReference>
<evidence type="ECO:0000313" key="2">
    <source>
        <dbReference type="Proteomes" id="UP000030671"/>
    </source>
</evidence>
<proteinExistence type="predicted"/>
<dbReference type="Pfam" id="PF13975">
    <property type="entry name" value="gag-asp_proteas"/>
    <property type="match status" value="1"/>
</dbReference>
<name>W4JNH7_HETIT</name>
<dbReference type="HOGENOM" id="CLU_000384_32_0_1"/>
<dbReference type="Proteomes" id="UP000030671">
    <property type="component" value="Unassembled WGS sequence"/>
</dbReference>
<evidence type="ECO:0000313" key="1">
    <source>
        <dbReference type="EMBL" id="ETW75034.1"/>
    </source>
</evidence>
<dbReference type="AlphaFoldDB" id="W4JNH7"/>
<reference evidence="1 2" key="1">
    <citation type="journal article" date="2012" name="New Phytol.">
        <title>Insight into trade-off between wood decay and parasitism from the genome of a fungal forest pathogen.</title>
        <authorList>
            <person name="Olson A."/>
            <person name="Aerts A."/>
            <person name="Asiegbu F."/>
            <person name="Belbahri L."/>
            <person name="Bouzid O."/>
            <person name="Broberg A."/>
            <person name="Canback B."/>
            <person name="Coutinho P.M."/>
            <person name="Cullen D."/>
            <person name="Dalman K."/>
            <person name="Deflorio G."/>
            <person name="van Diepen L.T."/>
            <person name="Dunand C."/>
            <person name="Duplessis S."/>
            <person name="Durling M."/>
            <person name="Gonthier P."/>
            <person name="Grimwood J."/>
            <person name="Fossdal C.G."/>
            <person name="Hansson D."/>
            <person name="Henrissat B."/>
            <person name="Hietala A."/>
            <person name="Himmelstrand K."/>
            <person name="Hoffmeister D."/>
            <person name="Hogberg N."/>
            <person name="James T.Y."/>
            <person name="Karlsson M."/>
            <person name="Kohler A."/>
            <person name="Kues U."/>
            <person name="Lee Y.H."/>
            <person name="Lin Y.C."/>
            <person name="Lind M."/>
            <person name="Lindquist E."/>
            <person name="Lombard V."/>
            <person name="Lucas S."/>
            <person name="Lunden K."/>
            <person name="Morin E."/>
            <person name="Murat C."/>
            <person name="Park J."/>
            <person name="Raffaello T."/>
            <person name="Rouze P."/>
            <person name="Salamov A."/>
            <person name="Schmutz J."/>
            <person name="Solheim H."/>
            <person name="Stahlberg J."/>
            <person name="Velez H."/>
            <person name="de Vries R.P."/>
            <person name="Wiebenga A."/>
            <person name="Woodward S."/>
            <person name="Yakovlev I."/>
            <person name="Garbelotto M."/>
            <person name="Martin F."/>
            <person name="Grigoriev I.V."/>
            <person name="Stenlid J."/>
        </authorList>
    </citation>
    <scope>NUCLEOTIDE SEQUENCE [LARGE SCALE GENOMIC DNA]</scope>
    <source>
        <strain evidence="1 2">TC 32-1</strain>
    </source>
</reference>
<dbReference type="Gene3D" id="2.40.70.10">
    <property type="entry name" value="Acid Proteases"/>
    <property type="match status" value="1"/>
</dbReference>
<evidence type="ECO:0008006" key="3">
    <source>
        <dbReference type="Google" id="ProtNLM"/>
    </source>
</evidence>
<gene>
    <name evidence="1" type="ORF">HETIRDRAFT_57342</name>
</gene>
<dbReference type="KEGG" id="hir:HETIRDRAFT_57342"/>
<dbReference type="CDD" id="cd00303">
    <property type="entry name" value="retropepsin_like"/>
    <property type="match status" value="1"/>
</dbReference>
<dbReference type="OrthoDB" id="2676613at2759"/>